<dbReference type="EMBL" id="PPTP01000005">
    <property type="protein sequence ID" value="RDB55410.1"/>
    <property type="molecule type" value="Genomic_DNA"/>
</dbReference>
<keyword evidence="2" id="KW-0663">Pyridoxal phosphate</keyword>
<dbReference type="GO" id="GO:0030170">
    <property type="term" value="F:pyridoxal phosphate binding"/>
    <property type="evidence" value="ECO:0007669"/>
    <property type="project" value="InterPro"/>
</dbReference>
<evidence type="ECO:0000259" key="3">
    <source>
        <dbReference type="Pfam" id="PF00155"/>
    </source>
</evidence>
<accession>A0A369L7U9</accession>
<dbReference type="InterPro" id="IPR015422">
    <property type="entry name" value="PyrdxlP-dep_Trfase_small"/>
</dbReference>
<dbReference type="OrthoDB" id="9788272at2"/>
<evidence type="ECO:0000256" key="2">
    <source>
        <dbReference type="ARBA" id="ARBA00022898"/>
    </source>
</evidence>
<keyword evidence="4" id="KW-0808">Transferase</keyword>
<dbReference type="Gene3D" id="3.40.640.10">
    <property type="entry name" value="Type I PLP-dependent aspartate aminotransferase-like (Major domain)"/>
    <property type="match status" value="1"/>
</dbReference>
<dbReference type="Gene3D" id="3.90.1150.10">
    <property type="entry name" value="Aspartate Aminotransferase, domain 1"/>
    <property type="match status" value="1"/>
</dbReference>
<dbReference type="PANTHER" id="PTHR42885:SF1">
    <property type="entry name" value="THREONINE-PHOSPHATE DECARBOXYLASE"/>
    <property type="match status" value="1"/>
</dbReference>
<dbReference type="InterPro" id="IPR015424">
    <property type="entry name" value="PyrdxlP-dep_Trfase"/>
</dbReference>
<feature type="domain" description="Aminotransferase class I/classII large" evidence="3">
    <location>
        <begin position="79"/>
        <end position="367"/>
    </location>
</feature>
<dbReference type="Pfam" id="PF00155">
    <property type="entry name" value="Aminotran_1_2"/>
    <property type="match status" value="1"/>
</dbReference>
<name>A0A369L7U9_9ACTN</name>
<gene>
    <name evidence="4" type="ORF">C1880_06920</name>
</gene>
<proteinExistence type="predicted"/>
<keyword evidence="4" id="KW-0032">Aminotransferase</keyword>
<dbReference type="GO" id="GO:0008483">
    <property type="term" value="F:transaminase activity"/>
    <property type="evidence" value="ECO:0007669"/>
    <property type="project" value="UniProtKB-KW"/>
</dbReference>
<evidence type="ECO:0000256" key="1">
    <source>
        <dbReference type="ARBA" id="ARBA00001933"/>
    </source>
</evidence>
<dbReference type="PANTHER" id="PTHR42885">
    <property type="entry name" value="HISTIDINOL-PHOSPHATE AMINOTRANSFERASE-RELATED"/>
    <property type="match status" value="1"/>
</dbReference>
<dbReference type="AlphaFoldDB" id="A0A369L7U9"/>
<dbReference type="InterPro" id="IPR004839">
    <property type="entry name" value="Aminotransferase_I/II_large"/>
</dbReference>
<protein>
    <submittedName>
        <fullName evidence="4">Aminotransferase</fullName>
    </submittedName>
</protein>
<dbReference type="STRING" id="1034345.GCA_000236865_00234"/>
<keyword evidence="5" id="KW-1185">Reference proteome</keyword>
<dbReference type="SUPFAM" id="SSF53383">
    <property type="entry name" value="PLP-dependent transferases"/>
    <property type="match status" value="1"/>
</dbReference>
<sequence>MDGLNGRLRTTGWGAFAPVSTAPDMLSGSEISIIDWLDFSQTLNPLGMPEAFSPALNLLTRNPITPEEERTAQAQIPELLAKRYGVHPDCVAVGASATDVLAAVANSFEPRSVAVPVPSRAAYERCLGTAGHRIVEVPGPDGFVVPDPQAVRRMGLSFDAAMLANPAFPTSRLLARQTLLDYLQACAWVIVDERGIDLTFGGESTATMIDEHSNLIVIRSLTDTFSLPGMPLSCALAHPAVASRISQIAKRPASAALSARLLKLATPDHHLERAREVLEAEIPWMQCMLSLVPGISICPAEANYVMCSFAPGRSMHLGAADAPDLVRKLHKRGFPVRTLDRTPGVSPGSHFCVSVRTRSDNERFIAVLRQIVAGS</sequence>
<reference evidence="4 5" key="1">
    <citation type="journal article" date="2018" name="Elife">
        <title>Discovery and characterization of a prevalent human gut bacterial enzyme sufficient for the inactivation of a family of plant toxins.</title>
        <authorList>
            <person name="Koppel N."/>
            <person name="Bisanz J.E."/>
            <person name="Pandelia M.E."/>
            <person name="Turnbaugh P.J."/>
            <person name="Balskus E.P."/>
        </authorList>
    </citation>
    <scope>NUCLEOTIDE SEQUENCE [LARGE SCALE GENOMIC DNA]</scope>
    <source>
        <strain evidence="5">anaerobia AP69FAA</strain>
    </source>
</reference>
<comment type="caution">
    <text evidence="4">The sequence shown here is derived from an EMBL/GenBank/DDBJ whole genome shotgun (WGS) entry which is preliminary data.</text>
</comment>
<dbReference type="Proteomes" id="UP000253792">
    <property type="component" value="Unassembled WGS sequence"/>
</dbReference>
<evidence type="ECO:0000313" key="5">
    <source>
        <dbReference type="Proteomes" id="UP000253792"/>
    </source>
</evidence>
<dbReference type="CDD" id="cd00609">
    <property type="entry name" value="AAT_like"/>
    <property type="match status" value="1"/>
</dbReference>
<dbReference type="InterPro" id="IPR015421">
    <property type="entry name" value="PyrdxlP-dep_Trfase_major"/>
</dbReference>
<comment type="cofactor">
    <cofactor evidence="1">
        <name>pyridoxal 5'-phosphate</name>
        <dbReference type="ChEBI" id="CHEBI:597326"/>
    </cofactor>
</comment>
<organism evidence="4 5">
    <name type="scientific">Senegalimassilia anaerobia</name>
    <dbReference type="NCBI Taxonomy" id="1473216"/>
    <lineage>
        <taxon>Bacteria</taxon>
        <taxon>Bacillati</taxon>
        <taxon>Actinomycetota</taxon>
        <taxon>Coriobacteriia</taxon>
        <taxon>Coriobacteriales</taxon>
        <taxon>Coriobacteriaceae</taxon>
        <taxon>Senegalimassilia</taxon>
    </lineage>
</organism>
<dbReference type="RefSeq" id="WP_114620831.1">
    <property type="nucleotide sequence ID" value="NZ_PPTP01000005.1"/>
</dbReference>
<evidence type="ECO:0000313" key="4">
    <source>
        <dbReference type="EMBL" id="RDB55410.1"/>
    </source>
</evidence>